<gene>
    <name evidence="2" type="ORF">Q3O60_04425</name>
</gene>
<evidence type="ECO:0000259" key="1">
    <source>
        <dbReference type="Pfam" id="PF20029"/>
    </source>
</evidence>
<comment type="caution">
    <text evidence="2">The sequence shown here is derived from an EMBL/GenBank/DDBJ whole genome shotgun (WGS) entry which is preliminary data.</text>
</comment>
<feature type="domain" description="DUF6436" evidence="1">
    <location>
        <begin position="49"/>
        <end position="163"/>
    </location>
</feature>
<proteinExistence type="predicted"/>
<name>A0ABT9GX41_9GAMM</name>
<dbReference type="Pfam" id="PF20029">
    <property type="entry name" value="DUF6436"/>
    <property type="match status" value="1"/>
</dbReference>
<evidence type="ECO:0000313" key="3">
    <source>
        <dbReference type="Proteomes" id="UP001231616"/>
    </source>
</evidence>
<accession>A0ABT9GX41</accession>
<evidence type="ECO:0000313" key="2">
    <source>
        <dbReference type="EMBL" id="MDP4535434.1"/>
    </source>
</evidence>
<dbReference type="Proteomes" id="UP001231616">
    <property type="component" value="Unassembled WGS sequence"/>
</dbReference>
<dbReference type="InterPro" id="IPR045494">
    <property type="entry name" value="DUF6436"/>
</dbReference>
<dbReference type="RefSeq" id="WP_305892704.1">
    <property type="nucleotide sequence ID" value="NZ_JAUZVZ010000005.1"/>
</dbReference>
<sequence>MKVIVASLLMISWLLGSGWLLWLDQQALFGEFDPNRQWQHAPLTMAQLSGLSVETADNTLIHVQNPACRCHNEHSNHIQQLQQQYPDIQHVKVSIQQLAEHGIHLPAAPMTIWLQPEQLRYAGPYSAGASCGQGGNLLEPLLAGDIALAGSWLNSETSSCRCLNS</sequence>
<protein>
    <submittedName>
        <fullName evidence="2">DUF6436 domain-containing protein</fullName>
    </submittedName>
</protein>
<keyword evidence="3" id="KW-1185">Reference proteome</keyword>
<dbReference type="EMBL" id="JAUZVZ010000005">
    <property type="protein sequence ID" value="MDP4535434.1"/>
    <property type="molecule type" value="Genomic_DNA"/>
</dbReference>
<reference evidence="2 3" key="1">
    <citation type="submission" date="2023-08" db="EMBL/GenBank/DDBJ databases">
        <authorList>
            <person name="Joshi A."/>
            <person name="Thite S."/>
        </authorList>
    </citation>
    <scope>NUCLEOTIDE SEQUENCE [LARGE SCALE GENOMIC DNA]</scope>
    <source>
        <strain evidence="2 3">AC40</strain>
    </source>
</reference>
<organism evidence="2 3">
    <name type="scientific">Alkalimonas collagenimarina</name>
    <dbReference type="NCBI Taxonomy" id="400390"/>
    <lineage>
        <taxon>Bacteria</taxon>
        <taxon>Pseudomonadati</taxon>
        <taxon>Pseudomonadota</taxon>
        <taxon>Gammaproteobacteria</taxon>
        <taxon>Alkalimonas</taxon>
    </lineage>
</organism>